<reference evidence="4 5" key="1">
    <citation type="submission" date="2020-08" db="EMBL/GenBank/DDBJ databases">
        <title>Genomic Encyclopedia of Type Strains, Phase IV (KMG-IV): sequencing the most valuable type-strain genomes for metagenomic binning, comparative biology and taxonomic classification.</title>
        <authorList>
            <person name="Goeker M."/>
        </authorList>
    </citation>
    <scope>NUCLEOTIDE SEQUENCE [LARGE SCALE GENOMIC DNA]</scope>
    <source>
        <strain evidence="4 5">DSM 21793</strain>
    </source>
</reference>
<keyword evidence="2" id="KW-0998">Cell outer membrane</keyword>
<organism evidence="4 5">
    <name type="scientific">Phenylobacterium haematophilum</name>
    <dbReference type="NCBI Taxonomy" id="98513"/>
    <lineage>
        <taxon>Bacteria</taxon>
        <taxon>Pseudomonadati</taxon>
        <taxon>Pseudomonadota</taxon>
        <taxon>Alphaproteobacteria</taxon>
        <taxon>Caulobacterales</taxon>
        <taxon>Caulobacteraceae</taxon>
        <taxon>Phenylobacterium</taxon>
    </lineage>
</organism>
<comment type="similarity">
    <text evidence="1 2">Belongs to the calycin superfamily. Lipocalin family.</text>
</comment>
<comment type="caution">
    <text evidence="4">The sequence shown here is derived from an EMBL/GenBank/DDBJ whole genome shotgun (WGS) entry which is preliminary data.</text>
</comment>
<dbReference type="GO" id="GO:0006950">
    <property type="term" value="P:response to stress"/>
    <property type="evidence" value="ECO:0007669"/>
    <property type="project" value="UniProtKB-ARBA"/>
</dbReference>
<dbReference type="PANTHER" id="PTHR10612:SF34">
    <property type="entry name" value="APOLIPOPROTEIN D"/>
    <property type="match status" value="1"/>
</dbReference>
<dbReference type="GO" id="GO:0008289">
    <property type="term" value="F:lipid binding"/>
    <property type="evidence" value="ECO:0007669"/>
    <property type="project" value="UniProtKB-UniRule"/>
</dbReference>
<gene>
    <name evidence="4" type="ORF">GGQ61_003389</name>
</gene>
<dbReference type="Proteomes" id="UP000530564">
    <property type="component" value="Unassembled WGS sequence"/>
</dbReference>
<dbReference type="AlphaFoldDB" id="A0A840A4P3"/>
<keyword evidence="2" id="KW-0446">Lipid-binding</keyword>
<sequence length="180" mass="19700">MRPFLAVALGALVIAACVGGPVGNSEVPEPAKPVELSRYLGLWYEFARYENRFERGCEAVTAEYAILPGGGLSVKNTCREGSVRGPIKVSEGKARPAGDDLGAKFKVSFFGPALLTNYWVLDRGDDYEWAIVGEGSGRFLWLLTRNPRPSQAERDALLAQVKALGYDTDMLRYTQHMATP</sequence>
<dbReference type="InterPro" id="IPR047202">
    <property type="entry name" value="Lipocalin_Blc-like_dom"/>
</dbReference>
<dbReference type="InterPro" id="IPR022271">
    <property type="entry name" value="Lipocalin_ApoD"/>
</dbReference>
<accession>A0A840A4P3</accession>
<comment type="subcellular location">
    <subcellularLocation>
        <location evidence="2">Cell outer membrane</location>
    </subcellularLocation>
</comment>
<dbReference type="Pfam" id="PF08212">
    <property type="entry name" value="Lipocalin_2"/>
    <property type="match status" value="1"/>
</dbReference>
<dbReference type="InterPro" id="IPR000566">
    <property type="entry name" value="Lipocln_cytosolic_FA-bd_dom"/>
</dbReference>
<dbReference type="InterPro" id="IPR002446">
    <property type="entry name" value="Lipocalin_bac"/>
</dbReference>
<dbReference type="RefSeq" id="WP_183775324.1">
    <property type="nucleotide sequence ID" value="NZ_JACIDK010000005.1"/>
</dbReference>
<name>A0A840A4P3_9CAUL</name>
<dbReference type="PRINTS" id="PR01171">
    <property type="entry name" value="BCTLIPOCALIN"/>
</dbReference>
<evidence type="ECO:0000256" key="1">
    <source>
        <dbReference type="ARBA" id="ARBA00006889"/>
    </source>
</evidence>
<proteinExistence type="inferred from homology"/>
<dbReference type="InterPro" id="IPR012674">
    <property type="entry name" value="Calycin"/>
</dbReference>
<dbReference type="PROSITE" id="PS51257">
    <property type="entry name" value="PROKAR_LIPOPROTEIN"/>
    <property type="match status" value="1"/>
</dbReference>
<evidence type="ECO:0000313" key="5">
    <source>
        <dbReference type="Proteomes" id="UP000530564"/>
    </source>
</evidence>
<feature type="domain" description="Lipocalin/cytosolic fatty-acid binding" evidence="3">
    <location>
        <begin position="34"/>
        <end position="175"/>
    </location>
</feature>
<dbReference type="EMBL" id="JACIDK010000005">
    <property type="protein sequence ID" value="MBB3892653.1"/>
    <property type="molecule type" value="Genomic_DNA"/>
</dbReference>
<dbReference type="CDD" id="cd19438">
    <property type="entry name" value="lipocalin_Blc-like"/>
    <property type="match status" value="1"/>
</dbReference>
<keyword evidence="2 4" id="KW-0449">Lipoprotein</keyword>
<protein>
    <recommendedName>
        <fullName evidence="2">Outer membrane lipoprotein Blc</fullName>
    </recommendedName>
</protein>
<comment type="subunit">
    <text evidence="2">Homodimer.</text>
</comment>
<dbReference type="Gene3D" id="2.40.128.20">
    <property type="match status" value="1"/>
</dbReference>
<dbReference type="SUPFAM" id="SSF50814">
    <property type="entry name" value="Lipocalins"/>
    <property type="match status" value="1"/>
</dbReference>
<evidence type="ECO:0000256" key="2">
    <source>
        <dbReference type="PIRNR" id="PIRNR036893"/>
    </source>
</evidence>
<keyword evidence="2" id="KW-0472">Membrane</keyword>
<dbReference type="GO" id="GO:0009279">
    <property type="term" value="C:cell outer membrane"/>
    <property type="evidence" value="ECO:0007669"/>
    <property type="project" value="UniProtKB-SubCell"/>
</dbReference>
<keyword evidence="5" id="KW-1185">Reference proteome</keyword>
<dbReference type="PANTHER" id="PTHR10612">
    <property type="entry name" value="APOLIPOPROTEIN D"/>
    <property type="match status" value="1"/>
</dbReference>
<comment type="function">
    <text evidence="2">Involved in the storage or transport of lipids necessary for membrane maintenance under stressful conditions. Displays a binding preference for lysophospholipids.</text>
</comment>
<evidence type="ECO:0000259" key="3">
    <source>
        <dbReference type="Pfam" id="PF08212"/>
    </source>
</evidence>
<dbReference type="PIRSF" id="PIRSF036893">
    <property type="entry name" value="Lipocalin_ApoD"/>
    <property type="match status" value="1"/>
</dbReference>
<evidence type="ECO:0000313" key="4">
    <source>
        <dbReference type="EMBL" id="MBB3892653.1"/>
    </source>
</evidence>